<dbReference type="InterPro" id="IPR052945">
    <property type="entry name" value="Mitotic_Regulator"/>
</dbReference>
<dbReference type="SUPFAM" id="SSF56112">
    <property type="entry name" value="Protein kinase-like (PK-like)"/>
    <property type="match status" value="1"/>
</dbReference>
<reference evidence="2 3" key="1">
    <citation type="submission" date="2024-04" db="EMBL/GenBank/DDBJ databases">
        <title>Tritrichomonas musculus Genome.</title>
        <authorList>
            <person name="Alves-Ferreira E."/>
            <person name="Grigg M."/>
            <person name="Lorenzi H."/>
            <person name="Galac M."/>
        </authorList>
    </citation>
    <scope>NUCLEOTIDE SEQUENCE [LARGE SCALE GENOMIC DNA]</scope>
    <source>
        <strain evidence="2 3">EAF2021</strain>
    </source>
</reference>
<dbReference type="SUPFAM" id="SSF81901">
    <property type="entry name" value="HCP-like"/>
    <property type="match status" value="4"/>
</dbReference>
<dbReference type="PANTHER" id="PTHR43628:SF1">
    <property type="entry name" value="CHITIN SYNTHASE REGULATORY FACTOR 2-RELATED"/>
    <property type="match status" value="1"/>
</dbReference>
<dbReference type="PROSITE" id="PS00108">
    <property type="entry name" value="PROTEIN_KINASE_ST"/>
    <property type="match status" value="1"/>
</dbReference>
<organism evidence="2 3">
    <name type="scientific">Tritrichomonas musculus</name>
    <dbReference type="NCBI Taxonomy" id="1915356"/>
    <lineage>
        <taxon>Eukaryota</taxon>
        <taxon>Metamonada</taxon>
        <taxon>Parabasalia</taxon>
        <taxon>Tritrichomonadida</taxon>
        <taxon>Tritrichomonadidae</taxon>
        <taxon>Tritrichomonas</taxon>
    </lineage>
</organism>
<dbReference type="SMART" id="SM00220">
    <property type="entry name" value="S_TKc"/>
    <property type="match status" value="1"/>
</dbReference>
<dbReference type="InterPro" id="IPR011009">
    <property type="entry name" value="Kinase-like_dom_sf"/>
</dbReference>
<dbReference type="Pfam" id="PF00069">
    <property type="entry name" value="Pkinase"/>
    <property type="match status" value="1"/>
</dbReference>
<evidence type="ECO:0000313" key="3">
    <source>
        <dbReference type="Proteomes" id="UP001470230"/>
    </source>
</evidence>
<dbReference type="SMART" id="SM00671">
    <property type="entry name" value="SEL1"/>
    <property type="match status" value="14"/>
</dbReference>
<evidence type="ECO:0000259" key="1">
    <source>
        <dbReference type="PROSITE" id="PS50011"/>
    </source>
</evidence>
<dbReference type="InterPro" id="IPR000719">
    <property type="entry name" value="Prot_kinase_dom"/>
</dbReference>
<dbReference type="Pfam" id="PF08238">
    <property type="entry name" value="Sel1"/>
    <property type="match status" value="12"/>
</dbReference>
<keyword evidence="3" id="KW-1185">Reference proteome</keyword>
<dbReference type="InterPro" id="IPR008271">
    <property type="entry name" value="Ser/Thr_kinase_AS"/>
</dbReference>
<dbReference type="InterPro" id="IPR011990">
    <property type="entry name" value="TPR-like_helical_dom_sf"/>
</dbReference>
<gene>
    <name evidence="2" type="ORF">M9Y10_039486</name>
</gene>
<dbReference type="InterPro" id="IPR006597">
    <property type="entry name" value="Sel1-like"/>
</dbReference>
<proteinExistence type="predicted"/>
<protein>
    <recommendedName>
        <fullName evidence="1">Protein kinase domain-containing protein</fullName>
    </recommendedName>
</protein>
<dbReference type="PROSITE" id="PS50011">
    <property type="entry name" value="PROTEIN_KINASE_DOM"/>
    <property type="match status" value="1"/>
</dbReference>
<feature type="domain" description="Protein kinase" evidence="1">
    <location>
        <begin position="207"/>
        <end position="450"/>
    </location>
</feature>
<dbReference type="Gene3D" id="1.10.510.10">
    <property type="entry name" value="Transferase(Phosphotransferase) domain 1"/>
    <property type="match status" value="1"/>
</dbReference>
<evidence type="ECO:0000313" key="2">
    <source>
        <dbReference type="EMBL" id="KAK8888416.1"/>
    </source>
</evidence>
<dbReference type="Gene3D" id="1.25.40.10">
    <property type="entry name" value="Tetratricopeptide repeat domain"/>
    <property type="match status" value="3"/>
</dbReference>
<dbReference type="Proteomes" id="UP001470230">
    <property type="component" value="Unassembled WGS sequence"/>
</dbReference>
<name>A0ABR2KBC8_9EUKA</name>
<comment type="caution">
    <text evidence="2">The sequence shown here is derived from an EMBL/GenBank/DDBJ whole genome shotgun (WGS) entry which is preliminary data.</text>
</comment>
<dbReference type="PANTHER" id="PTHR43628">
    <property type="entry name" value="ACTIVATOR OF C KINASE PROTEIN 1-RELATED"/>
    <property type="match status" value="1"/>
</dbReference>
<dbReference type="EMBL" id="JAPFFF010000006">
    <property type="protein sequence ID" value="KAK8888416.1"/>
    <property type="molecule type" value="Genomic_DNA"/>
</dbReference>
<accession>A0ABR2KBC8</accession>
<sequence length="1178" mass="140445">MSNSSMIESIKDFEIKFNNRKNLRGIKVFNKLLKNFSFAFITKNNFQNYYQKNNQSKIIIADEFNQYLLICLDQTIFMIAETDIILLNNFFDINKNSTIYTLSETANKILSKYRSTEKEEPNFSFILKNTIEVYENEEYYTMCKQFYANFNNNDVINYDDLWSRVQVCSYAYFIKKINIKYDIDRFEKYKRNFHSEKIDTELRTCDYVYLKQIGSGSESIVRLIYHIEREELFAIKQYSRFNNEKDKLIIREDENSLTISHPLLPHYYGKTKHENDECLVTEYIQGKTLLEIPKMHLNINEKLNLIFEIMNIIEYIHNKDLVYRDLKPSNFIIDKDKNIVLIDFDRMLNKKKLYEGEATHSFIHDYFAPEIITDSYASITKKADIYSLGLIIYFIFFEKHPIIQEGLPANHIFNEFPDEFKNLRIICQQCTQKNQANRPSILQLIIFFYIKFYLNNFEKLKKYYECITLQNVPKDKFDIYVYNIFDISFINEKIPNNIQKTIYYSLFMMENDPITLSHLGIIYYTKNPIDFPRAFHFFTLSAKQNNPLSQYYIGKIYYEGKYVTKDINKAIEFFKLSAKQKDLYSQYYLGVIYFELQDIKRAIHYLTISANENFLQSQVSLGFIYNFGILTPKDIHKAIIYYSLAANQNSDYGHFYLGLIYYDPRYNCINIKKAIYHLNQAAKRGFWIAHYYLGMIYNEDIYITRDIRKAIEYFTLAAKNKFKLASLYLGNIYYENHDYENAKIYLLQASKYKEAQHLLGEIFYYHDSPSLNFEKAIYYYNLAANQNYIPSQCMLGFIFYKGQYVKRDIPKALYYLNKCAQQNHHVALYFLGNIYFEGIDVPHDILKGMEYYEISAEQNNLYSQYKLGLIYFEGKLVQLNIDKAIHYFTMAANQNDNSSQLYLANIYLVDYYGKQDIDKAMYYLTLSANLNNRSSQFYLGYWYYEGILIQKNICRSIYFLELASKNLCRGANFCLGVIYSELNQMQKAKTHYIEDSNFDNEFAMNNLALIYKNYSGECNNIQRAITHFLDAIRKKSNQIAFYNLIHLFMFEDSQFDKNYMEIIRLLNTYFKRIDFEPLQYILCSVFVKKFHIVNIRNIGKEIQPNIAIELLNIIKEMRLEVNYNYAYLNEKLKNVEIAYNFESRPVKKENVFNIKGKKEKSTLKQINEEFYKGLGITI</sequence>